<evidence type="ECO:0000313" key="3">
    <source>
        <dbReference type="Proteomes" id="UP001142393"/>
    </source>
</evidence>
<dbReference type="Proteomes" id="UP001142393">
    <property type="component" value="Unassembled WGS sequence"/>
</dbReference>
<dbReference type="Gene3D" id="1.20.1280.50">
    <property type="match status" value="1"/>
</dbReference>
<keyword evidence="3" id="KW-1185">Reference proteome</keyword>
<name>A0A9W8P698_9AGAR</name>
<protein>
    <recommendedName>
        <fullName evidence="4">F-box domain-containing protein</fullName>
    </recommendedName>
</protein>
<feature type="coiled-coil region" evidence="1">
    <location>
        <begin position="33"/>
        <end position="60"/>
    </location>
</feature>
<dbReference type="AlphaFoldDB" id="A0A9W8P698"/>
<reference evidence="2 3" key="1">
    <citation type="journal article" date="2023" name="Proc. Natl. Acad. Sci. U.S.A.">
        <title>A global phylogenomic analysis of the shiitake genus Lentinula.</title>
        <authorList>
            <person name="Sierra-Patev S."/>
            <person name="Min B."/>
            <person name="Naranjo-Ortiz M."/>
            <person name="Looney B."/>
            <person name="Konkel Z."/>
            <person name="Slot J.C."/>
            <person name="Sakamoto Y."/>
            <person name="Steenwyk J.L."/>
            <person name="Rokas A."/>
            <person name="Carro J."/>
            <person name="Camarero S."/>
            <person name="Ferreira P."/>
            <person name="Molpeceres G."/>
            <person name="Ruiz-Duenas F.J."/>
            <person name="Serrano A."/>
            <person name="Henrissat B."/>
            <person name="Drula E."/>
            <person name="Hughes K.W."/>
            <person name="Mata J.L."/>
            <person name="Ishikawa N.K."/>
            <person name="Vargas-Isla R."/>
            <person name="Ushijima S."/>
            <person name="Smith C.A."/>
            <person name="Donoghue J."/>
            <person name="Ahrendt S."/>
            <person name="Andreopoulos W."/>
            <person name="He G."/>
            <person name="LaButti K."/>
            <person name="Lipzen A."/>
            <person name="Ng V."/>
            <person name="Riley R."/>
            <person name="Sandor L."/>
            <person name="Barry K."/>
            <person name="Martinez A.T."/>
            <person name="Xiao Y."/>
            <person name="Gibbons J.G."/>
            <person name="Terashima K."/>
            <person name="Grigoriev I.V."/>
            <person name="Hibbett D."/>
        </authorList>
    </citation>
    <scope>NUCLEOTIDE SEQUENCE [LARGE SCALE GENOMIC DNA]</scope>
    <source>
        <strain evidence="2 3">TFB7810</strain>
    </source>
</reference>
<organism evidence="2 3">
    <name type="scientific">Lentinula detonsa</name>
    <dbReference type="NCBI Taxonomy" id="2804962"/>
    <lineage>
        <taxon>Eukaryota</taxon>
        <taxon>Fungi</taxon>
        <taxon>Dikarya</taxon>
        <taxon>Basidiomycota</taxon>
        <taxon>Agaricomycotina</taxon>
        <taxon>Agaricomycetes</taxon>
        <taxon>Agaricomycetidae</taxon>
        <taxon>Agaricales</taxon>
        <taxon>Marasmiineae</taxon>
        <taxon>Omphalotaceae</taxon>
        <taxon>Lentinula</taxon>
    </lineage>
</organism>
<evidence type="ECO:0000256" key="1">
    <source>
        <dbReference type="SAM" id="Coils"/>
    </source>
</evidence>
<gene>
    <name evidence="2" type="ORF">DFH05DRAFT_1541306</name>
</gene>
<dbReference type="EMBL" id="JANVFU010000003">
    <property type="protein sequence ID" value="KAJ3747809.1"/>
    <property type="molecule type" value="Genomic_DNA"/>
</dbReference>
<comment type="caution">
    <text evidence="2">The sequence shown here is derived from an EMBL/GenBank/DDBJ whole genome shotgun (WGS) entry which is preliminary data.</text>
</comment>
<evidence type="ECO:0008006" key="4">
    <source>
        <dbReference type="Google" id="ProtNLM"/>
    </source>
</evidence>
<accession>A0A9W8P698</accession>
<proteinExistence type="predicted"/>
<keyword evidence="1" id="KW-0175">Coiled coil</keyword>
<sequence>MQEDIELQPRFQSLFKSNEPPSHLDVLAISQILEDRLAQIFELEQQLAKLRTEVHVYETLLSGIRKLPPELLTEIFVHLIAPINERYYRYSIYSCYPRVDALHQSSPIVLSHVCRKWRSVALSTPQLWSTISVPHRTPLGCFNYANLVERCITHSRVSPLYITLAVLNSTNAEFRSPTAKGLRFSSALDTLDKFMPEISRWRYFHLDILTSQTVLSERSFPPLPLSGAPNLYKILFRTYSPNFDSSEVLWALELLRASPNLHHILFLAPISNLVEAPWVHLQHFESRNGMRLRDLFLIFEGCPALENCIACFELEDEGPSLPSFVESDPVIVLSQLRKLQLTHLRQAELIAILQWLTAPSLTDLIFAGHHVSDSWPDELFRSFLARSACALNTLSLSRLSYSDANMMDYLRLPNVQHTLEHLVLDKWKTPISPELLNFLTFKFSSESPGSSPVLPKLNDVTFAIHAIVQAVPLREFFLSRWYEGSRNHVPFPVAALQRMAVILLVPYLPNATVSGEQIRRIFSRVEDMVEIDLETYVVNGGPDYPGIEKLKNLDEI</sequence>
<evidence type="ECO:0000313" key="2">
    <source>
        <dbReference type="EMBL" id="KAJ3747809.1"/>
    </source>
</evidence>